<accession>A0AAE1DJM1</accession>
<dbReference type="PANTHER" id="PTHR24559:SF444">
    <property type="entry name" value="REVERSE TRANSCRIPTASE DOMAIN-CONTAINING PROTEIN"/>
    <property type="match status" value="1"/>
</dbReference>
<evidence type="ECO:0000313" key="3">
    <source>
        <dbReference type="Proteomes" id="UP001283361"/>
    </source>
</evidence>
<organism evidence="2 3">
    <name type="scientific">Elysia crispata</name>
    <name type="common">lettuce slug</name>
    <dbReference type="NCBI Taxonomy" id="231223"/>
    <lineage>
        <taxon>Eukaryota</taxon>
        <taxon>Metazoa</taxon>
        <taxon>Spiralia</taxon>
        <taxon>Lophotrochozoa</taxon>
        <taxon>Mollusca</taxon>
        <taxon>Gastropoda</taxon>
        <taxon>Heterobranchia</taxon>
        <taxon>Euthyneura</taxon>
        <taxon>Panpulmonata</taxon>
        <taxon>Sacoglossa</taxon>
        <taxon>Placobranchoidea</taxon>
        <taxon>Plakobranchidae</taxon>
        <taxon>Elysia</taxon>
    </lineage>
</organism>
<dbReference type="EMBL" id="JAWDGP010003559">
    <property type="protein sequence ID" value="KAK3773159.1"/>
    <property type="molecule type" value="Genomic_DNA"/>
</dbReference>
<evidence type="ECO:0000259" key="1">
    <source>
        <dbReference type="Pfam" id="PF00078"/>
    </source>
</evidence>
<feature type="domain" description="Reverse transcriptase" evidence="1">
    <location>
        <begin position="51"/>
        <end position="119"/>
    </location>
</feature>
<name>A0AAE1DJM1_9GAST</name>
<dbReference type="InterPro" id="IPR000477">
    <property type="entry name" value="RT_dom"/>
</dbReference>
<gene>
    <name evidence="2" type="ORF">RRG08_013746</name>
</gene>
<proteinExistence type="predicted"/>
<evidence type="ECO:0000313" key="2">
    <source>
        <dbReference type="EMBL" id="KAK3773159.1"/>
    </source>
</evidence>
<dbReference type="Gene3D" id="3.30.70.270">
    <property type="match status" value="1"/>
</dbReference>
<reference evidence="2" key="1">
    <citation type="journal article" date="2023" name="G3 (Bethesda)">
        <title>A reference genome for the long-term kleptoplast-retaining sea slug Elysia crispata morphotype clarki.</title>
        <authorList>
            <person name="Eastman K.E."/>
            <person name="Pendleton A.L."/>
            <person name="Shaikh M.A."/>
            <person name="Suttiyut T."/>
            <person name="Ogas R."/>
            <person name="Tomko P."/>
            <person name="Gavelis G."/>
            <person name="Widhalm J.R."/>
            <person name="Wisecaver J.H."/>
        </authorList>
    </citation>
    <scope>NUCLEOTIDE SEQUENCE</scope>
    <source>
        <strain evidence="2">ECLA1</strain>
    </source>
</reference>
<dbReference type="InterPro" id="IPR043502">
    <property type="entry name" value="DNA/RNA_pol_sf"/>
</dbReference>
<sequence>MKYWTPSEVPNILATSTLSQISIREDHVPYKGFTVCPLGSCEHNRLALELCNSPGAFERVMEDCFSDLNHRIMYINIDDKIIFSETSEEHLKRLSLVFQRLGDCGLKLSLQKCAFAQSQGVDLVPLDTLLPASPRPGSPPPVPVPRRPVKLKQLRAWYTSGEFSMSFNDKLSELNSLLDFDGVDKSIVTTAIVSLL</sequence>
<protein>
    <recommendedName>
        <fullName evidence="1">Reverse transcriptase domain-containing protein</fullName>
    </recommendedName>
</protein>
<dbReference type="Pfam" id="PF00078">
    <property type="entry name" value="RVT_1"/>
    <property type="match status" value="1"/>
</dbReference>
<dbReference type="Proteomes" id="UP001283361">
    <property type="component" value="Unassembled WGS sequence"/>
</dbReference>
<dbReference type="InterPro" id="IPR043128">
    <property type="entry name" value="Rev_trsase/Diguanyl_cyclase"/>
</dbReference>
<comment type="caution">
    <text evidence="2">The sequence shown here is derived from an EMBL/GenBank/DDBJ whole genome shotgun (WGS) entry which is preliminary data.</text>
</comment>
<keyword evidence="3" id="KW-1185">Reference proteome</keyword>
<dbReference type="AlphaFoldDB" id="A0AAE1DJM1"/>
<dbReference type="SUPFAM" id="SSF56672">
    <property type="entry name" value="DNA/RNA polymerases"/>
    <property type="match status" value="1"/>
</dbReference>
<dbReference type="PANTHER" id="PTHR24559">
    <property type="entry name" value="TRANSPOSON TY3-I GAG-POL POLYPROTEIN"/>
    <property type="match status" value="1"/>
</dbReference>
<dbReference type="InterPro" id="IPR053134">
    <property type="entry name" value="RNA-dir_DNA_polymerase"/>
</dbReference>
<dbReference type="CDD" id="cd01647">
    <property type="entry name" value="RT_LTR"/>
    <property type="match status" value="1"/>
</dbReference>